<evidence type="ECO:0000313" key="1">
    <source>
        <dbReference type="EMBL" id="SEQ07190.1"/>
    </source>
</evidence>
<accession>A0A1H9D143</accession>
<organism evidence="1 2">
    <name type="scientific">Nitrosomonas ureae</name>
    <dbReference type="NCBI Taxonomy" id="44577"/>
    <lineage>
        <taxon>Bacteria</taxon>
        <taxon>Pseudomonadati</taxon>
        <taxon>Pseudomonadota</taxon>
        <taxon>Betaproteobacteria</taxon>
        <taxon>Nitrosomonadales</taxon>
        <taxon>Nitrosomonadaceae</taxon>
        <taxon>Nitrosomonas</taxon>
    </lineage>
</organism>
<dbReference type="RefSeq" id="WP_177166103.1">
    <property type="nucleotide sequence ID" value="NZ_FOFX01000018.1"/>
</dbReference>
<name>A0A1H9D143_9PROT</name>
<reference evidence="1 2" key="1">
    <citation type="submission" date="2016-10" db="EMBL/GenBank/DDBJ databases">
        <authorList>
            <person name="de Groot N.N."/>
        </authorList>
    </citation>
    <scope>NUCLEOTIDE SEQUENCE [LARGE SCALE GENOMIC DNA]</scope>
    <source>
        <strain evidence="1 2">Nm9</strain>
    </source>
</reference>
<gene>
    <name evidence="1" type="ORF">SAMN05421510_101838</name>
</gene>
<proteinExistence type="predicted"/>
<dbReference type="AlphaFoldDB" id="A0A1H9D143"/>
<sequence>MPVIINDFEIISAPPPTPAEQQEAISVPKQEKPMTIRPEDIERIQQRQQLRRARVWAK</sequence>
<dbReference type="EMBL" id="FOFX01000018">
    <property type="protein sequence ID" value="SEQ07190.1"/>
    <property type="molecule type" value="Genomic_DNA"/>
</dbReference>
<dbReference type="Proteomes" id="UP000181998">
    <property type="component" value="Unassembled WGS sequence"/>
</dbReference>
<evidence type="ECO:0000313" key="2">
    <source>
        <dbReference type="Proteomes" id="UP000181998"/>
    </source>
</evidence>
<protein>
    <submittedName>
        <fullName evidence="1">Uncharacterized protein</fullName>
    </submittedName>
</protein>